<keyword evidence="10" id="KW-0067">ATP-binding</keyword>
<dbReference type="GO" id="GO:0005886">
    <property type="term" value="C:plasma membrane"/>
    <property type="evidence" value="ECO:0007669"/>
    <property type="project" value="UniProtKB-SubCell"/>
</dbReference>
<feature type="domain" description="Histidine kinase" evidence="15">
    <location>
        <begin position="392"/>
        <end position="594"/>
    </location>
</feature>
<dbReference type="Pfam" id="PF02518">
    <property type="entry name" value="HATPase_c"/>
    <property type="match status" value="1"/>
</dbReference>
<protein>
    <recommendedName>
        <fullName evidence="3">histidine kinase</fullName>
        <ecNumber evidence="3">2.7.13.3</ecNumber>
    </recommendedName>
</protein>
<evidence type="ECO:0000256" key="7">
    <source>
        <dbReference type="ARBA" id="ARBA00022692"/>
    </source>
</evidence>
<dbReference type="SMART" id="SM00304">
    <property type="entry name" value="HAMP"/>
    <property type="match status" value="1"/>
</dbReference>
<keyword evidence="11 14" id="KW-1133">Transmembrane helix</keyword>
<keyword evidence="12" id="KW-0902">Two-component regulatory system</keyword>
<keyword evidence="13 14" id="KW-0472">Membrane</keyword>
<dbReference type="GO" id="GO:0000155">
    <property type="term" value="F:phosphorelay sensor kinase activity"/>
    <property type="evidence" value="ECO:0007669"/>
    <property type="project" value="InterPro"/>
</dbReference>
<evidence type="ECO:0000256" key="6">
    <source>
        <dbReference type="ARBA" id="ARBA00022679"/>
    </source>
</evidence>
<dbReference type="SMART" id="SM00387">
    <property type="entry name" value="HATPase_c"/>
    <property type="match status" value="1"/>
</dbReference>
<keyword evidence="9" id="KW-0418">Kinase</keyword>
<dbReference type="InterPro" id="IPR033479">
    <property type="entry name" value="dCache_1"/>
</dbReference>
<comment type="catalytic activity">
    <reaction evidence="1">
        <text>ATP + protein L-histidine = ADP + protein N-phospho-L-histidine.</text>
        <dbReference type="EC" id="2.7.13.3"/>
    </reaction>
</comment>
<dbReference type="SUPFAM" id="SSF158472">
    <property type="entry name" value="HAMP domain-like"/>
    <property type="match status" value="1"/>
</dbReference>
<dbReference type="CDD" id="cd06225">
    <property type="entry name" value="HAMP"/>
    <property type="match status" value="1"/>
</dbReference>
<keyword evidence="4" id="KW-1003">Cell membrane</keyword>
<keyword evidence="7 14" id="KW-0812">Transmembrane</keyword>
<evidence type="ECO:0000313" key="18">
    <source>
        <dbReference type="Proteomes" id="UP000641588"/>
    </source>
</evidence>
<evidence type="ECO:0000256" key="14">
    <source>
        <dbReference type="SAM" id="Phobius"/>
    </source>
</evidence>
<gene>
    <name evidence="17" type="ORF">GC093_28290</name>
</gene>
<dbReference type="PANTHER" id="PTHR34220:SF11">
    <property type="entry name" value="SENSOR PROTEIN KINASE HPTS"/>
    <property type="match status" value="1"/>
</dbReference>
<dbReference type="EMBL" id="WHOD01000106">
    <property type="protein sequence ID" value="NOU97094.1"/>
    <property type="molecule type" value="Genomic_DNA"/>
</dbReference>
<keyword evidence="18" id="KW-1185">Reference proteome</keyword>
<evidence type="ECO:0000313" key="17">
    <source>
        <dbReference type="EMBL" id="NOU97094.1"/>
    </source>
</evidence>
<keyword evidence="6" id="KW-0808">Transferase</keyword>
<dbReference type="SUPFAM" id="SSF55874">
    <property type="entry name" value="ATPase domain of HSP90 chaperone/DNA topoisomerase II/histidine kinase"/>
    <property type="match status" value="1"/>
</dbReference>
<dbReference type="InterPro" id="IPR005467">
    <property type="entry name" value="His_kinase_dom"/>
</dbReference>
<dbReference type="PROSITE" id="PS50109">
    <property type="entry name" value="HIS_KIN"/>
    <property type="match status" value="1"/>
</dbReference>
<dbReference type="InterPro" id="IPR004358">
    <property type="entry name" value="Sig_transdc_His_kin-like_C"/>
</dbReference>
<evidence type="ECO:0000256" key="10">
    <source>
        <dbReference type="ARBA" id="ARBA00022840"/>
    </source>
</evidence>
<dbReference type="InterPro" id="IPR036890">
    <property type="entry name" value="HATPase_C_sf"/>
</dbReference>
<organism evidence="17 18">
    <name type="scientific">Paenibacillus foliorum</name>
    <dbReference type="NCBI Taxonomy" id="2654974"/>
    <lineage>
        <taxon>Bacteria</taxon>
        <taxon>Bacillati</taxon>
        <taxon>Bacillota</taxon>
        <taxon>Bacilli</taxon>
        <taxon>Bacillales</taxon>
        <taxon>Paenibacillaceae</taxon>
        <taxon>Paenibacillus</taxon>
    </lineage>
</organism>
<comment type="subcellular location">
    <subcellularLocation>
        <location evidence="2">Cell membrane</location>
        <topology evidence="2">Multi-pass membrane protein</topology>
    </subcellularLocation>
</comment>
<evidence type="ECO:0000256" key="2">
    <source>
        <dbReference type="ARBA" id="ARBA00004651"/>
    </source>
</evidence>
<name>A0A972GYY7_9BACL</name>
<dbReference type="EC" id="2.7.13.3" evidence="3"/>
<dbReference type="PANTHER" id="PTHR34220">
    <property type="entry name" value="SENSOR HISTIDINE KINASE YPDA"/>
    <property type="match status" value="1"/>
</dbReference>
<dbReference type="Pfam" id="PF06580">
    <property type="entry name" value="His_kinase"/>
    <property type="match status" value="1"/>
</dbReference>
<dbReference type="Pfam" id="PF00672">
    <property type="entry name" value="HAMP"/>
    <property type="match status" value="1"/>
</dbReference>
<dbReference type="PROSITE" id="PS50885">
    <property type="entry name" value="HAMP"/>
    <property type="match status" value="1"/>
</dbReference>
<dbReference type="PRINTS" id="PR00344">
    <property type="entry name" value="BCTRLSENSOR"/>
</dbReference>
<dbReference type="InterPro" id="IPR003594">
    <property type="entry name" value="HATPase_dom"/>
</dbReference>
<dbReference type="RefSeq" id="WP_171655344.1">
    <property type="nucleotide sequence ID" value="NZ_WHOD01000106.1"/>
</dbReference>
<dbReference type="InterPro" id="IPR050640">
    <property type="entry name" value="Bact_2-comp_sensor_kinase"/>
</dbReference>
<keyword evidence="8" id="KW-0547">Nucleotide-binding</keyword>
<evidence type="ECO:0000256" key="8">
    <source>
        <dbReference type="ARBA" id="ARBA00022741"/>
    </source>
</evidence>
<comment type="caution">
    <text evidence="17">The sequence shown here is derived from an EMBL/GenBank/DDBJ whole genome shotgun (WGS) entry which is preliminary data.</text>
</comment>
<dbReference type="Gene3D" id="3.30.450.20">
    <property type="entry name" value="PAS domain"/>
    <property type="match status" value="2"/>
</dbReference>
<keyword evidence="5" id="KW-0597">Phosphoprotein</keyword>
<reference evidence="17" key="1">
    <citation type="submission" date="2019-10" db="EMBL/GenBank/DDBJ databases">
        <title>Description of Paenibacillus glebae sp. nov.</title>
        <authorList>
            <person name="Carlier A."/>
            <person name="Qi S."/>
        </authorList>
    </citation>
    <scope>NUCLEOTIDE SEQUENCE</scope>
    <source>
        <strain evidence="17">LMG 31456</strain>
    </source>
</reference>
<accession>A0A972GYY7</accession>
<dbReference type="Pfam" id="PF02743">
    <property type="entry name" value="dCache_1"/>
    <property type="match status" value="1"/>
</dbReference>
<evidence type="ECO:0000256" key="12">
    <source>
        <dbReference type="ARBA" id="ARBA00023012"/>
    </source>
</evidence>
<feature type="domain" description="HAMP" evidence="16">
    <location>
        <begin position="319"/>
        <end position="371"/>
    </location>
</feature>
<evidence type="ECO:0000259" key="15">
    <source>
        <dbReference type="PROSITE" id="PS50109"/>
    </source>
</evidence>
<dbReference type="InterPro" id="IPR003660">
    <property type="entry name" value="HAMP_dom"/>
</dbReference>
<evidence type="ECO:0000256" key="13">
    <source>
        <dbReference type="ARBA" id="ARBA00023136"/>
    </source>
</evidence>
<proteinExistence type="predicted"/>
<feature type="transmembrane region" description="Helical" evidence="14">
    <location>
        <begin position="299"/>
        <end position="318"/>
    </location>
</feature>
<evidence type="ECO:0000256" key="3">
    <source>
        <dbReference type="ARBA" id="ARBA00012438"/>
    </source>
</evidence>
<dbReference type="Gene3D" id="6.10.340.10">
    <property type="match status" value="1"/>
</dbReference>
<evidence type="ECO:0000256" key="5">
    <source>
        <dbReference type="ARBA" id="ARBA00022553"/>
    </source>
</evidence>
<evidence type="ECO:0000256" key="9">
    <source>
        <dbReference type="ARBA" id="ARBA00022777"/>
    </source>
</evidence>
<evidence type="ECO:0000256" key="1">
    <source>
        <dbReference type="ARBA" id="ARBA00000085"/>
    </source>
</evidence>
<evidence type="ECO:0000256" key="11">
    <source>
        <dbReference type="ARBA" id="ARBA00022989"/>
    </source>
</evidence>
<dbReference type="InterPro" id="IPR010559">
    <property type="entry name" value="Sig_transdc_His_kin_internal"/>
</dbReference>
<dbReference type="Gene3D" id="3.30.565.10">
    <property type="entry name" value="Histidine kinase-like ATPase, C-terminal domain"/>
    <property type="match status" value="1"/>
</dbReference>
<dbReference type="GO" id="GO:0005524">
    <property type="term" value="F:ATP binding"/>
    <property type="evidence" value="ECO:0007669"/>
    <property type="project" value="UniProtKB-KW"/>
</dbReference>
<dbReference type="AlphaFoldDB" id="A0A972GYY7"/>
<evidence type="ECO:0000256" key="4">
    <source>
        <dbReference type="ARBA" id="ARBA00022475"/>
    </source>
</evidence>
<sequence length="600" mass="68662">MRSFRFKLMMASIICILLPACITLATYNYLTQDAVKEQAITNSQESMLLVNNYVTNSLKYMLNIANSIQMDSELNSIFKSNVSGHRYTGPAAEYDEFYDKNKIMKQIENIKIGGEECYVTILLANGTYYSSYSIYEYNPLDLAKEPWFSQLKNLYGFESYWVGTTPTVFESEKVRNPYQLSVVRTLRGEGSTIYGYVIVTVMENQLNHNFENLPNNQEFMIMDANNIILSHNNGEKIGQTFPFPYVNQDSQQISSDIVEVNNEEYLMTQRSLSFTGWKLVSITPYKMAISKVEAIFNKVFVFQIISFILFLLLLLYLLGTFTKPLVRLGKVALTVQKGDLEKRSNIRGEDEIGRLGYLFDQMLDRIKEMIAEVSLTQARKRTAELAMLQAQINPHFLFNVLNSIRMKVLLRGDRESAEMIGSLSKLLRMTINQEKETISLHEEVEIVMDYVVLMNMRQKDPISLKTDISADALLIKVPRFFLQPLIENALIHGLTQSAGTIMLKAWMEEKTLILTVEDNGKGMPEEILHRLRKNLVSGEEQGQGDVESPKGFSSIGLLNVHERMRLTYGDKFTMRIDSSEGEGTRITMYIPHLEVTTTYV</sequence>
<evidence type="ECO:0000259" key="16">
    <source>
        <dbReference type="PROSITE" id="PS50885"/>
    </source>
</evidence>
<dbReference type="Proteomes" id="UP000641588">
    <property type="component" value="Unassembled WGS sequence"/>
</dbReference>